<protein>
    <submittedName>
        <fullName evidence="1">Uncharacterized protein</fullName>
    </submittedName>
</protein>
<organism evidence="1 2">
    <name type="scientific">Stentor coeruleus</name>
    <dbReference type="NCBI Taxonomy" id="5963"/>
    <lineage>
        <taxon>Eukaryota</taxon>
        <taxon>Sar</taxon>
        <taxon>Alveolata</taxon>
        <taxon>Ciliophora</taxon>
        <taxon>Postciliodesmatophora</taxon>
        <taxon>Heterotrichea</taxon>
        <taxon>Heterotrichida</taxon>
        <taxon>Stentoridae</taxon>
        <taxon>Stentor</taxon>
    </lineage>
</organism>
<evidence type="ECO:0000313" key="2">
    <source>
        <dbReference type="Proteomes" id="UP000187209"/>
    </source>
</evidence>
<dbReference type="Proteomes" id="UP000187209">
    <property type="component" value="Unassembled WGS sequence"/>
</dbReference>
<reference evidence="1 2" key="1">
    <citation type="submission" date="2016-11" db="EMBL/GenBank/DDBJ databases">
        <title>The macronuclear genome of Stentor coeruleus: a giant cell with tiny introns.</title>
        <authorList>
            <person name="Slabodnick M."/>
            <person name="Ruby J.G."/>
            <person name="Reiff S.B."/>
            <person name="Swart E.C."/>
            <person name="Gosai S."/>
            <person name="Prabakaran S."/>
            <person name="Witkowska E."/>
            <person name="Larue G.E."/>
            <person name="Fisher S."/>
            <person name="Freeman R.M."/>
            <person name="Gunawardena J."/>
            <person name="Chu W."/>
            <person name="Stover N.A."/>
            <person name="Gregory B.D."/>
            <person name="Nowacki M."/>
            <person name="Derisi J."/>
            <person name="Roy S.W."/>
            <person name="Marshall W.F."/>
            <person name="Sood P."/>
        </authorList>
    </citation>
    <scope>NUCLEOTIDE SEQUENCE [LARGE SCALE GENOMIC DNA]</scope>
    <source>
        <strain evidence="1">WM001</strain>
    </source>
</reference>
<keyword evidence="2" id="KW-1185">Reference proteome</keyword>
<name>A0A1R2C442_9CILI</name>
<accession>A0A1R2C442</accession>
<dbReference type="EMBL" id="MPUH01000293">
    <property type="protein sequence ID" value="OMJ83739.1"/>
    <property type="molecule type" value="Genomic_DNA"/>
</dbReference>
<dbReference type="AlphaFoldDB" id="A0A1R2C442"/>
<evidence type="ECO:0000313" key="1">
    <source>
        <dbReference type="EMBL" id="OMJ83739.1"/>
    </source>
</evidence>
<sequence>MSEGELAEPIPSIEPKDSFEILIKELCNDLPNSRIQTKKTLLGNIIIFQCFSLTFEIRMLPEYPQIPPRLVCISNLDFPSVADGRDLLPLVLEWTSLSTCKDIILSTPKFLEQNKLQEDKGEFYLLDPVDLSFYSDKPGMLWCYCVEVDPLNENVTRSRALIITHSYFLILEPSKSSNNWGYIVFWASLSGLQSIQKSKHHDDRVLLEWHESIGAKFQVLRTNQAKSIISLICENANKLGSIVQKSYRLDIEENSDKFKVYDILRKIERNERLIETMVDDEKINGLIALYQKAVEHFSGMNDIRYEIYLNKLHGLFTDERVMKIMCSQIKPVQGRRNRVKSMELLGVKEDFSNTKRRSMNF</sequence>
<comment type="caution">
    <text evidence="1">The sequence shown here is derived from an EMBL/GenBank/DDBJ whole genome shotgun (WGS) entry which is preliminary data.</text>
</comment>
<proteinExistence type="predicted"/>
<dbReference type="OrthoDB" id="344052at2759"/>
<gene>
    <name evidence="1" type="ORF">SteCoe_15281</name>
</gene>